<sequence length="278" mass="32361">MREKIFPIFIIVITTLCSLIWFVTREPIADKDILYKKISETISDFNIMIKDTSSIDISTEINRASRKSKFIKIPITREKGCMVFTKNGEVNEIDQIGLIEDYDNVRKSIPKNEKIDNFSRTEYINYIIEKYIPNEYRIIENQPFLNLGHRIACLKNNEYGIKNYYDSYVFVVPYSGNTVYTFYRVDEFEMTEGPKITEEEAIKIAKDVYNNDDYTEKPFELAEVELVVKGENNNFGRSFWRSASNKKLHLVYSVISKSRDKIYVDAITGKVIGGDSEA</sequence>
<keyword evidence="1" id="KW-0812">Transmembrane</keyword>
<proteinExistence type="predicted"/>
<reference evidence="2 3" key="1">
    <citation type="submission" date="2018-06" db="EMBL/GenBank/DDBJ databases">
        <authorList>
            <consortium name="Pathogen Informatics"/>
            <person name="Doyle S."/>
        </authorList>
    </citation>
    <scope>NUCLEOTIDE SEQUENCE [LARGE SCALE GENOMIC DNA]</scope>
    <source>
        <strain evidence="2 3">NCTC11088</strain>
    </source>
</reference>
<organism evidence="2 3">
    <name type="scientific">Peptoniphilus indolicus</name>
    <dbReference type="NCBI Taxonomy" id="33030"/>
    <lineage>
        <taxon>Bacteria</taxon>
        <taxon>Bacillati</taxon>
        <taxon>Bacillota</taxon>
        <taxon>Tissierellia</taxon>
        <taxon>Tissierellales</taxon>
        <taxon>Peptoniphilaceae</taxon>
        <taxon>Peptoniphilus</taxon>
    </lineage>
</organism>
<keyword evidence="1" id="KW-1133">Transmembrane helix</keyword>
<dbReference type="RefSeq" id="WP_004819327.1">
    <property type="nucleotide sequence ID" value="NZ_UGTH01000001.1"/>
</dbReference>
<evidence type="ECO:0000313" key="2">
    <source>
        <dbReference type="EMBL" id="SUB74876.1"/>
    </source>
</evidence>
<evidence type="ECO:0000256" key="1">
    <source>
        <dbReference type="SAM" id="Phobius"/>
    </source>
</evidence>
<name>A0A379DA47_9FIRM</name>
<accession>A0A379DA47</accession>
<dbReference type="EMBL" id="UGTH01000001">
    <property type="protein sequence ID" value="SUB74876.1"/>
    <property type="molecule type" value="Genomic_DNA"/>
</dbReference>
<keyword evidence="1" id="KW-0472">Membrane</keyword>
<gene>
    <name evidence="2" type="ORF">NCTC11088_00638</name>
</gene>
<feature type="transmembrane region" description="Helical" evidence="1">
    <location>
        <begin position="6"/>
        <end position="24"/>
    </location>
</feature>
<dbReference type="Proteomes" id="UP000254777">
    <property type="component" value="Unassembled WGS sequence"/>
</dbReference>
<evidence type="ECO:0000313" key="3">
    <source>
        <dbReference type="Proteomes" id="UP000254777"/>
    </source>
</evidence>
<protein>
    <submittedName>
        <fullName evidence="2">Uncharacterized protein</fullName>
    </submittedName>
</protein>
<dbReference type="AlphaFoldDB" id="A0A379DA47"/>